<keyword evidence="1" id="KW-1133">Transmembrane helix</keyword>
<gene>
    <name evidence="2" type="ORF">MNBD_GAMMA06-2220</name>
</gene>
<accession>A0A3B0WF83</accession>
<protein>
    <submittedName>
        <fullName evidence="2">Uncharacterized protein</fullName>
    </submittedName>
</protein>
<keyword evidence="1" id="KW-0812">Transmembrane</keyword>
<organism evidence="2">
    <name type="scientific">hydrothermal vent metagenome</name>
    <dbReference type="NCBI Taxonomy" id="652676"/>
    <lineage>
        <taxon>unclassified sequences</taxon>
        <taxon>metagenomes</taxon>
        <taxon>ecological metagenomes</taxon>
    </lineage>
</organism>
<feature type="transmembrane region" description="Helical" evidence="1">
    <location>
        <begin position="30"/>
        <end position="49"/>
    </location>
</feature>
<dbReference type="EMBL" id="UOFD01000078">
    <property type="protein sequence ID" value="VAW54525.1"/>
    <property type="molecule type" value="Genomic_DNA"/>
</dbReference>
<reference evidence="2" key="1">
    <citation type="submission" date="2018-06" db="EMBL/GenBank/DDBJ databases">
        <authorList>
            <person name="Zhirakovskaya E."/>
        </authorList>
    </citation>
    <scope>NUCLEOTIDE SEQUENCE</scope>
</reference>
<name>A0A3B0WF83_9ZZZZ</name>
<sequence>MALEDLKNSNKMNKEQYITTEIVRTAYKQIPGIIAISILSGPITAYIFYPYVENL</sequence>
<proteinExistence type="predicted"/>
<evidence type="ECO:0000313" key="2">
    <source>
        <dbReference type="EMBL" id="VAW54525.1"/>
    </source>
</evidence>
<evidence type="ECO:0000256" key="1">
    <source>
        <dbReference type="SAM" id="Phobius"/>
    </source>
</evidence>
<dbReference type="AlphaFoldDB" id="A0A3B0WF83"/>
<keyword evidence="1" id="KW-0472">Membrane</keyword>